<accession>A0A9W4XT24</accession>
<evidence type="ECO:0000313" key="2">
    <source>
        <dbReference type="EMBL" id="CAI6342543.1"/>
    </source>
</evidence>
<proteinExistence type="predicted"/>
<organism evidence="2 3">
    <name type="scientific">Periconia digitata</name>
    <dbReference type="NCBI Taxonomy" id="1303443"/>
    <lineage>
        <taxon>Eukaryota</taxon>
        <taxon>Fungi</taxon>
        <taxon>Dikarya</taxon>
        <taxon>Ascomycota</taxon>
        <taxon>Pezizomycotina</taxon>
        <taxon>Dothideomycetes</taxon>
        <taxon>Pleosporomycetidae</taxon>
        <taxon>Pleosporales</taxon>
        <taxon>Massarineae</taxon>
        <taxon>Periconiaceae</taxon>
        <taxon>Periconia</taxon>
    </lineage>
</organism>
<evidence type="ECO:0000256" key="1">
    <source>
        <dbReference type="SAM" id="SignalP"/>
    </source>
</evidence>
<dbReference type="Proteomes" id="UP001152607">
    <property type="component" value="Unassembled WGS sequence"/>
</dbReference>
<keyword evidence="3" id="KW-1185">Reference proteome</keyword>
<evidence type="ECO:0000313" key="3">
    <source>
        <dbReference type="Proteomes" id="UP001152607"/>
    </source>
</evidence>
<comment type="caution">
    <text evidence="2">The sequence shown here is derived from an EMBL/GenBank/DDBJ whole genome shotgun (WGS) entry which is preliminary data.</text>
</comment>
<name>A0A9W4XT24_9PLEO</name>
<dbReference type="AlphaFoldDB" id="A0A9W4XT24"/>
<feature type="signal peptide" evidence="1">
    <location>
        <begin position="1"/>
        <end position="25"/>
    </location>
</feature>
<protein>
    <recommendedName>
        <fullName evidence="4">Secreted protein</fullName>
    </recommendedName>
</protein>
<dbReference type="EMBL" id="CAOQHR010000013">
    <property type="protein sequence ID" value="CAI6342543.1"/>
    <property type="molecule type" value="Genomic_DNA"/>
</dbReference>
<gene>
    <name evidence="2" type="ORF">PDIGIT_LOCUS15752</name>
</gene>
<keyword evidence="1" id="KW-0732">Signal</keyword>
<evidence type="ECO:0008006" key="4">
    <source>
        <dbReference type="Google" id="ProtNLM"/>
    </source>
</evidence>
<feature type="chain" id="PRO_5040884105" description="Secreted protein" evidence="1">
    <location>
        <begin position="26"/>
        <end position="106"/>
    </location>
</feature>
<reference evidence="2" key="1">
    <citation type="submission" date="2023-01" db="EMBL/GenBank/DDBJ databases">
        <authorList>
            <person name="Van Ghelder C."/>
            <person name="Rancurel C."/>
        </authorList>
    </citation>
    <scope>NUCLEOTIDE SEQUENCE</scope>
    <source>
        <strain evidence="2">CNCM I-4278</strain>
    </source>
</reference>
<sequence length="106" mass="12082">MSFSCCSRLSCFCQWLRLLLSHVLSLAPERRTGFIFQIAELLLRSYSSLKKGVYLVQIVWRCAVVSGSFRLRHIEHHLVSVLWLEALHEPSPSGVHGDLPFIDACI</sequence>